<dbReference type="Proteomes" id="UP000292564">
    <property type="component" value="Unassembled WGS sequence"/>
</dbReference>
<evidence type="ECO:0000313" key="3">
    <source>
        <dbReference type="Proteomes" id="UP000292564"/>
    </source>
</evidence>
<evidence type="ECO:0000313" key="2">
    <source>
        <dbReference type="EMBL" id="RZU50521.1"/>
    </source>
</evidence>
<protein>
    <submittedName>
        <fullName evidence="2">Uncharacterized protein</fullName>
    </submittedName>
</protein>
<proteinExistence type="predicted"/>
<accession>A0A4Q7ZJ57</accession>
<sequence>MTVAGDISTIAGGLAGVAGTVGAVSVGFSLLRHPQPYLPWGHAIIRPQETDPLPGVLRRGLAGLTIPVRPGPHGELFIGPGAPQPGRTLRRLVLSPLFVRAKAGDGRLRRDQRLPFRLVVEFVGPRRDAETLLRAYRMLDRQLRDHAQLLSRSVDGVLEPGAVTVAVAGIVDVRELLAAQPVRYAFADGTFDDIGTRSAPPSLVPMISESWSRRFGWDGREPISAEERHLLHALVRAAHADGRLVRISGLTEGSRRARRAIWSELCAAGVDVIADTDQVGLVRHLRQCPVSQPVAPPVDPPRPARRTSPAPHPTRAEAVPRV</sequence>
<feature type="region of interest" description="Disordered" evidence="1">
    <location>
        <begin position="291"/>
        <end position="322"/>
    </location>
</feature>
<organism evidence="2 3">
    <name type="scientific">Krasilnikovia cinnamomea</name>
    <dbReference type="NCBI Taxonomy" id="349313"/>
    <lineage>
        <taxon>Bacteria</taxon>
        <taxon>Bacillati</taxon>
        <taxon>Actinomycetota</taxon>
        <taxon>Actinomycetes</taxon>
        <taxon>Micromonosporales</taxon>
        <taxon>Micromonosporaceae</taxon>
        <taxon>Krasilnikovia</taxon>
    </lineage>
</organism>
<comment type="caution">
    <text evidence="2">The sequence shown here is derived from an EMBL/GenBank/DDBJ whole genome shotgun (WGS) entry which is preliminary data.</text>
</comment>
<gene>
    <name evidence="2" type="ORF">EV385_2293</name>
</gene>
<dbReference type="AlphaFoldDB" id="A0A4Q7ZJ57"/>
<evidence type="ECO:0000256" key="1">
    <source>
        <dbReference type="SAM" id="MobiDB-lite"/>
    </source>
</evidence>
<name>A0A4Q7ZJ57_9ACTN</name>
<dbReference type="RefSeq" id="WP_242624832.1">
    <property type="nucleotide sequence ID" value="NZ_SHKY01000001.1"/>
</dbReference>
<dbReference type="EMBL" id="SHKY01000001">
    <property type="protein sequence ID" value="RZU50521.1"/>
    <property type="molecule type" value="Genomic_DNA"/>
</dbReference>
<keyword evidence="3" id="KW-1185">Reference proteome</keyword>
<reference evidence="2 3" key="1">
    <citation type="submission" date="2019-02" db="EMBL/GenBank/DDBJ databases">
        <title>Sequencing the genomes of 1000 actinobacteria strains.</title>
        <authorList>
            <person name="Klenk H.-P."/>
        </authorList>
    </citation>
    <scope>NUCLEOTIDE SEQUENCE [LARGE SCALE GENOMIC DNA]</scope>
    <source>
        <strain evidence="2 3">DSM 45162</strain>
    </source>
</reference>